<evidence type="ECO:0000313" key="1">
    <source>
        <dbReference type="EMBL" id="KAG6967956.1"/>
    </source>
</evidence>
<proteinExistence type="predicted"/>
<evidence type="ECO:0000313" key="2">
    <source>
        <dbReference type="Proteomes" id="UP000709295"/>
    </source>
</evidence>
<sequence>MSKVMSNMHKEDLRSIARNLDIDKWEIGGIALDIRLVESDFPEGFYVRMETLDIIKIFNEFMKRKLSTVFVG</sequence>
<accession>A0A8J5J7L1</accession>
<reference evidence="1" key="1">
    <citation type="submission" date="2021-01" db="EMBL/GenBank/DDBJ databases">
        <title>Phytophthora aleatoria, a newly-described species from Pinus radiata is distinct from Phytophthora cactorum isolates based on comparative genomics.</title>
        <authorList>
            <person name="Mcdougal R."/>
            <person name="Panda P."/>
            <person name="Williams N."/>
            <person name="Studholme D.J."/>
        </authorList>
    </citation>
    <scope>NUCLEOTIDE SEQUENCE</scope>
    <source>
        <strain evidence="1">NZFS 4037</strain>
    </source>
</reference>
<protein>
    <submittedName>
        <fullName evidence="1">Uncharacterized protein</fullName>
    </submittedName>
</protein>
<gene>
    <name evidence="1" type="ORF">JG688_00006063</name>
</gene>
<organism evidence="1 2">
    <name type="scientific">Phytophthora aleatoria</name>
    <dbReference type="NCBI Taxonomy" id="2496075"/>
    <lineage>
        <taxon>Eukaryota</taxon>
        <taxon>Sar</taxon>
        <taxon>Stramenopiles</taxon>
        <taxon>Oomycota</taxon>
        <taxon>Peronosporomycetes</taxon>
        <taxon>Peronosporales</taxon>
        <taxon>Peronosporaceae</taxon>
        <taxon>Phytophthora</taxon>
    </lineage>
</organism>
<dbReference type="Proteomes" id="UP000709295">
    <property type="component" value="Unassembled WGS sequence"/>
</dbReference>
<dbReference type="EMBL" id="JAENGY010000255">
    <property type="protein sequence ID" value="KAG6967956.1"/>
    <property type="molecule type" value="Genomic_DNA"/>
</dbReference>
<name>A0A8J5J7L1_9STRA</name>
<dbReference type="AlphaFoldDB" id="A0A8J5J7L1"/>
<keyword evidence="2" id="KW-1185">Reference proteome</keyword>
<comment type="caution">
    <text evidence="1">The sequence shown here is derived from an EMBL/GenBank/DDBJ whole genome shotgun (WGS) entry which is preliminary data.</text>
</comment>